<proteinExistence type="predicted"/>
<name>A0A6A8AC43_9HYPH</name>
<evidence type="ECO:0000313" key="2">
    <source>
        <dbReference type="Proteomes" id="UP000435138"/>
    </source>
</evidence>
<protein>
    <submittedName>
        <fullName evidence="1">Uncharacterized protein</fullName>
    </submittedName>
</protein>
<dbReference type="Pfam" id="PF20370">
    <property type="entry name" value="DUF6665"/>
    <property type="match status" value="1"/>
</dbReference>
<organism evidence="1 2">
    <name type="scientific">Endobacterium cereale</name>
    <dbReference type="NCBI Taxonomy" id="2663029"/>
    <lineage>
        <taxon>Bacteria</taxon>
        <taxon>Pseudomonadati</taxon>
        <taxon>Pseudomonadota</taxon>
        <taxon>Alphaproteobacteria</taxon>
        <taxon>Hyphomicrobiales</taxon>
        <taxon>Rhizobiaceae</taxon>
        <taxon>Endobacterium</taxon>
    </lineage>
</organism>
<keyword evidence="2" id="KW-1185">Reference proteome</keyword>
<dbReference type="InterPro" id="IPR046606">
    <property type="entry name" value="DUF6665"/>
</dbReference>
<comment type="caution">
    <text evidence="1">The sequence shown here is derived from an EMBL/GenBank/DDBJ whole genome shotgun (WGS) entry which is preliminary data.</text>
</comment>
<dbReference type="EMBL" id="WIXI01000040">
    <property type="protein sequence ID" value="MQY46321.1"/>
    <property type="molecule type" value="Genomic_DNA"/>
</dbReference>
<dbReference type="Proteomes" id="UP000435138">
    <property type="component" value="Unassembled WGS sequence"/>
</dbReference>
<reference evidence="1 2" key="1">
    <citation type="submission" date="2019-11" db="EMBL/GenBank/DDBJ databases">
        <title>Genome analysis of Rhizobacterium cereale a novel genus and species isolated from maize roots in North Spain.</title>
        <authorList>
            <person name="Menendez E."/>
            <person name="Flores-Felix J.D."/>
            <person name="Ramirez-Bahena M.-H."/>
            <person name="Igual J.M."/>
            <person name="Garcia-Fraile P."/>
            <person name="Peix A."/>
            <person name="Velazquez E."/>
        </authorList>
    </citation>
    <scope>NUCLEOTIDE SEQUENCE [LARGE SCALE GENOMIC DNA]</scope>
    <source>
        <strain evidence="1 2">RZME27</strain>
    </source>
</reference>
<sequence length="111" mass="12287">MTVRPPGNFGQSGPVMSGMATLEYELMAERAYALGRHGTAVEKAIAALKNAQSKPLDTIERERLLDDASEAVWGLFVHRETCGLRNDDEVIKDYDIPPQVLARLGAKPRHR</sequence>
<dbReference type="RefSeq" id="WP_153353810.1">
    <property type="nucleotide sequence ID" value="NZ_JAYKOO010000005.1"/>
</dbReference>
<accession>A0A6A8AC43</accession>
<dbReference type="AlphaFoldDB" id="A0A6A8AC43"/>
<evidence type="ECO:0000313" key="1">
    <source>
        <dbReference type="EMBL" id="MQY46321.1"/>
    </source>
</evidence>
<gene>
    <name evidence="1" type="ORF">GAO09_09695</name>
</gene>